<gene>
    <name evidence="1" type="ORF">R0H02_02480</name>
</gene>
<reference evidence="1 2" key="1">
    <citation type="submission" date="2023-10" db="EMBL/GenBank/DDBJ databases">
        <title>Phytobacter spp. The emergence of a new genus of hospital-origin enterobacteria encoding carbapenemases in Argentina.</title>
        <authorList>
            <person name="Vay C."/>
            <person name="Almuzara M."/>
            <person name="Traglia G.M."/>
            <person name="Campos J."/>
        </authorList>
    </citation>
    <scope>NUCLEOTIDE SEQUENCE [LARGE SCALE GENOMIC DNA]</scope>
    <source>
        <strain evidence="1 2">CVMA36</strain>
    </source>
</reference>
<keyword evidence="2" id="KW-1185">Reference proteome</keyword>
<dbReference type="Proteomes" id="UP001286589">
    <property type="component" value="Unassembled WGS sequence"/>
</dbReference>
<evidence type="ECO:0000313" key="1">
    <source>
        <dbReference type="EMBL" id="MDV2861333.1"/>
    </source>
</evidence>
<sequence length="131" mass="14793">MLWFSQPLRVGKLTLEGYFRRDSIYGADERFYFWGFILSESPQEVIASLHDVEWKADGDGYMARGMIMRAGDSEWQENRSAVSGIATAKGSTERVVMLENRQGKTQLLCTVQGSVTDKQILPLRPDLAGEK</sequence>
<evidence type="ECO:0000313" key="2">
    <source>
        <dbReference type="Proteomes" id="UP001286589"/>
    </source>
</evidence>
<comment type="caution">
    <text evidence="1">The sequence shown here is derived from an EMBL/GenBank/DDBJ whole genome shotgun (WGS) entry which is preliminary data.</text>
</comment>
<dbReference type="AlphaFoldDB" id="A0AB35RHG3"/>
<accession>A0AB35RHG3</accession>
<dbReference type="EMBL" id="JAWJAC010000002">
    <property type="protein sequence ID" value="MDV2861333.1"/>
    <property type="molecule type" value="Genomic_DNA"/>
</dbReference>
<protein>
    <submittedName>
        <fullName evidence="1">Uncharacterized protein</fullName>
    </submittedName>
</protein>
<dbReference type="RefSeq" id="WP_229221258.1">
    <property type="nucleotide sequence ID" value="NZ_JAWJAC010000002.1"/>
</dbReference>
<name>A0AB35RHG3_9ENTR</name>
<proteinExistence type="predicted"/>
<organism evidence="1 2">
    <name type="scientific">Phytobacter ursingii</name>
    <dbReference type="NCBI Taxonomy" id="1972431"/>
    <lineage>
        <taxon>Bacteria</taxon>
        <taxon>Pseudomonadati</taxon>
        <taxon>Pseudomonadota</taxon>
        <taxon>Gammaproteobacteria</taxon>
        <taxon>Enterobacterales</taxon>
        <taxon>Enterobacteriaceae</taxon>
        <taxon>Phytobacter</taxon>
    </lineage>
</organism>